<keyword evidence="1" id="KW-0808">Transferase</keyword>
<dbReference type="Gene3D" id="2.160.10.10">
    <property type="entry name" value="Hexapeptide repeat proteins"/>
    <property type="match status" value="1"/>
</dbReference>
<dbReference type="PANTHER" id="PTHR43300">
    <property type="entry name" value="ACETYLTRANSFERASE"/>
    <property type="match status" value="1"/>
</dbReference>
<name>X1TB90_9ZZZZ</name>
<dbReference type="SUPFAM" id="SSF51161">
    <property type="entry name" value="Trimeric LpxA-like enzymes"/>
    <property type="match status" value="1"/>
</dbReference>
<sequence length="125" mass="13258">IGNDVFIGPHVCFTNDVFPRAAIWTDDRLIKTVVKDGASIGANATIIAGVSVGSYAMVGAGSVVTKNVPGYGLVFGNPAQLKGFVCICGMKLDEKSKSEHKVMLQCPKCGKKIHVDENIYSEIEG</sequence>
<proteinExistence type="predicted"/>
<accession>X1TB90</accession>
<evidence type="ECO:0000256" key="1">
    <source>
        <dbReference type="ARBA" id="ARBA00022679"/>
    </source>
</evidence>
<dbReference type="PANTHER" id="PTHR43300:SF4">
    <property type="entry name" value="ACYL-[ACYL-CARRIER-PROTEIN]--UDP-N-ACETYLGLUCOSAMINE O-ACYLTRANSFERASE"/>
    <property type="match status" value="1"/>
</dbReference>
<dbReference type="GO" id="GO:0016740">
    <property type="term" value="F:transferase activity"/>
    <property type="evidence" value="ECO:0007669"/>
    <property type="project" value="UniProtKB-KW"/>
</dbReference>
<evidence type="ECO:0008006" key="3">
    <source>
        <dbReference type="Google" id="ProtNLM"/>
    </source>
</evidence>
<dbReference type="Pfam" id="PF00132">
    <property type="entry name" value="Hexapep"/>
    <property type="match status" value="1"/>
</dbReference>
<dbReference type="InterPro" id="IPR001451">
    <property type="entry name" value="Hexapep"/>
</dbReference>
<gene>
    <name evidence="2" type="ORF">S12H4_17371</name>
</gene>
<dbReference type="PROSITE" id="PS00101">
    <property type="entry name" value="HEXAPEP_TRANSFERASES"/>
    <property type="match status" value="1"/>
</dbReference>
<dbReference type="InterPro" id="IPR018357">
    <property type="entry name" value="Hexapep_transf_CS"/>
</dbReference>
<comment type="caution">
    <text evidence="2">The sequence shown here is derived from an EMBL/GenBank/DDBJ whole genome shotgun (WGS) entry which is preliminary data.</text>
</comment>
<protein>
    <recommendedName>
        <fullName evidence="3">N-acetyltransferase</fullName>
    </recommendedName>
</protein>
<organism evidence="2">
    <name type="scientific">marine sediment metagenome</name>
    <dbReference type="NCBI Taxonomy" id="412755"/>
    <lineage>
        <taxon>unclassified sequences</taxon>
        <taxon>metagenomes</taxon>
        <taxon>ecological metagenomes</taxon>
    </lineage>
</organism>
<dbReference type="EMBL" id="BARW01008485">
    <property type="protein sequence ID" value="GAI84840.1"/>
    <property type="molecule type" value="Genomic_DNA"/>
</dbReference>
<dbReference type="InterPro" id="IPR050179">
    <property type="entry name" value="Trans_hexapeptide_repeat"/>
</dbReference>
<dbReference type="InterPro" id="IPR011004">
    <property type="entry name" value="Trimer_LpxA-like_sf"/>
</dbReference>
<dbReference type="CDD" id="cd03358">
    <property type="entry name" value="LbH_WxcM_N_like"/>
    <property type="match status" value="1"/>
</dbReference>
<evidence type="ECO:0000313" key="2">
    <source>
        <dbReference type="EMBL" id="GAI84840.1"/>
    </source>
</evidence>
<reference evidence="2" key="1">
    <citation type="journal article" date="2014" name="Front. Microbiol.">
        <title>High frequency of phylogenetically diverse reductive dehalogenase-homologous genes in deep subseafloor sedimentary metagenomes.</title>
        <authorList>
            <person name="Kawai M."/>
            <person name="Futagami T."/>
            <person name="Toyoda A."/>
            <person name="Takaki Y."/>
            <person name="Nishi S."/>
            <person name="Hori S."/>
            <person name="Arai W."/>
            <person name="Tsubouchi T."/>
            <person name="Morono Y."/>
            <person name="Uchiyama I."/>
            <person name="Ito T."/>
            <person name="Fujiyama A."/>
            <person name="Inagaki F."/>
            <person name="Takami H."/>
        </authorList>
    </citation>
    <scope>NUCLEOTIDE SEQUENCE</scope>
    <source>
        <strain evidence="2">Expedition CK06-06</strain>
    </source>
</reference>
<dbReference type="AlphaFoldDB" id="X1TB90"/>
<feature type="non-terminal residue" evidence="2">
    <location>
        <position position="1"/>
    </location>
</feature>